<organism evidence="3">
    <name type="scientific">Granulicella tundricola (strain ATCC BAA-1859 / DSM 23138 / MP5ACTX9)</name>
    <dbReference type="NCBI Taxonomy" id="1198114"/>
    <lineage>
        <taxon>Bacteria</taxon>
        <taxon>Pseudomonadati</taxon>
        <taxon>Acidobacteriota</taxon>
        <taxon>Terriglobia</taxon>
        <taxon>Terriglobales</taxon>
        <taxon>Acidobacteriaceae</taxon>
        <taxon>Granulicella</taxon>
    </lineage>
</organism>
<accession>E8X7L6</accession>
<dbReference type="SUPFAM" id="SSF51905">
    <property type="entry name" value="FAD/NAD(P)-binding domain"/>
    <property type="match status" value="1"/>
</dbReference>
<keyword evidence="2" id="KW-0503">Monooxygenase</keyword>
<gene>
    <name evidence="2" type="ordered locus">AciX9_4506</name>
</gene>
<dbReference type="PRINTS" id="PR00368">
    <property type="entry name" value="FADPNR"/>
</dbReference>
<dbReference type="GO" id="GO:0050660">
    <property type="term" value="F:flavin adenine dinucleotide binding"/>
    <property type="evidence" value="ECO:0007669"/>
    <property type="project" value="TreeGrafter"/>
</dbReference>
<sequence>MSNTIGVAIIGAGPYGLSLAAHLLGRGIKHRIYGKPMGMWQTQMPDGMMLKSEGFASSLSHPDGAFTLEDYCQEQGIPYADIGIPVSRDTFVSYGLEFQRRFAHRLEQTLVTKIVRDGAGFQLTFDDGSTSMASQVVVAVGISHFQYTPPVLASLSPDRLSHSSRHNNLSHLRDKKVVVVGGGSSAVDIAIHLDAVGSHPELVTRRSEISFHNPPEKTKRPLHRRIRYPRSGLGVGWPARLAEDVPLLFHKMPVEFRFRTVHQLLGPSAGWTTKEKVLGRIPVHTGLSLKNAAVENNHVRLTFQEGDGSPKELSADHVVAGTGYKTDLRRLPFIDQNLYQDISSVEESPILSKHFESSVPGLYFVGASAANSFGPLLRFACGAEFTSRHLSKHLSSKAARIA</sequence>
<dbReference type="PANTHER" id="PTHR43539">
    <property type="entry name" value="FLAVIN-BINDING MONOOXYGENASE-LIKE PROTEIN (AFU_ORTHOLOGUE AFUA_4G09220)"/>
    <property type="match status" value="1"/>
</dbReference>
<dbReference type="HOGENOM" id="CLU_037308_0_0_0"/>
<dbReference type="AlphaFoldDB" id="E8X7L6"/>
<evidence type="ECO:0000313" key="2">
    <source>
        <dbReference type="EMBL" id="ADW71450.1"/>
    </source>
</evidence>
<dbReference type="Gene3D" id="3.50.50.60">
    <property type="entry name" value="FAD/NAD(P)-binding domain"/>
    <property type="match status" value="1"/>
</dbReference>
<evidence type="ECO:0000313" key="3">
    <source>
        <dbReference type="Proteomes" id="UP000000343"/>
    </source>
</evidence>
<dbReference type="Proteomes" id="UP000000343">
    <property type="component" value="Plasmid pACIX904"/>
</dbReference>
<dbReference type="OrthoDB" id="9778740at2"/>
<keyword evidence="1" id="KW-0560">Oxidoreductase</keyword>
<protein>
    <submittedName>
        <fullName evidence="2">Monooxygenase FAD-binding protein</fullName>
    </submittedName>
</protein>
<dbReference type="Pfam" id="PF13738">
    <property type="entry name" value="Pyr_redox_3"/>
    <property type="match status" value="1"/>
</dbReference>
<dbReference type="eggNOG" id="COG2072">
    <property type="taxonomic scope" value="Bacteria"/>
</dbReference>
<dbReference type="RefSeq" id="WP_013573169.1">
    <property type="nucleotide sequence ID" value="NC_015059.1"/>
</dbReference>
<dbReference type="PaxDb" id="1198114-AciX9_4506"/>
<reference evidence="3" key="1">
    <citation type="submission" date="2011-01" db="EMBL/GenBank/DDBJ databases">
        <title>Complete sequence of plasmid4 of Acidobacterium sp. MP5ACTX9.</title>
        <authorList>
            <consortium name="US DOE Joint Genome Institute"/>
            <person name="Lucas S."/>
            <person name="Copeland A."/>
            <person name="Lapidus A."/>
            <person name="Cheng J.-F."/>
            <person name="Goodwin L."/>
            <person name="Pitluck S."/>
            <person name="Teshima H."/>
            <person name="Detter J.C."/>
            <person name="Han C."/>
            <person name="Tapia R."/>
            <person name="Land M."/>
            <person name="Hauser L."/>
            <person name="Kyrpides N."/>
            <person name="Ivanova N."/>
            <person name="Ovchinnikova G."/>
            <person name="Pagani I."/>
            <person name="Rawat S.R."/>
            <person name="Mannisto M."/>
            <person name="Haggblom M.M."/>
            <person name="Woyke T."/>
        </authorList>
    </citation>
    <scope>NUCLEOTIDE SEQUENCE [LARGE SCALE GENOMIC DNA]</scope>
    <source>
        <strain evidence="3">MP5ACTX9</strain>
        <plasmid evidence="3">Plasmid pACIX904</plasmid>
    </source>
</reference>
<dbReference type="PANTHER" id="PTHR43539:SF78">
    <property type="entry name" value="FLAVIN-CONTAINING MONOOXYGENASE"/>
    <property type="match status" value="1"/>
</dbReference>
<dbReference type="KEGG" id="acm:AciX9_4506"/>
<evidence type="ECO:0000256" key="1">
    <source>
        <dbReference type="ARBA" id="ARBA00023002"/>
    </source>
</evidence>
<dbReference type="InterPro" id="IPR050982">
    <property type="entry name" value="Auxin_biosynth/cation_transpt"/>
</dbReference>
<dbReference type="InterPro" id="IPR036188">
    <property type="entry name" value="FAD/NAD-bd_sf"/>
</dbReference>
<dbReference type="EMBL" id="CP002484">
    <property type="protein sequence ID" value="ADW71450.1"/>
    <property type="molecule type" value="Genomic_DNA"/>
</dbReference>
<dbReference type="PRINTS" id="PR00469">
    <property type="entry name" value="PNDRDTASEII"/>
</dbReference>
<keyword evidence="3" id="KW-1185">Reference proteome</keyword>
<proteinExistence type="predicted"/>
<keyword evidence="2" id="KW-0614">Plasmid</keyword>
<name>E8X7L6_GRATM</name>
<geneLocation type="plasmid" evidence="2 3">
    <name>pACIX904</name>
</geneLocation>
<dbReference type="GO" id="GO:0004497">
    <property type="term" value="F:monooxygenase activity"/>
    <property type="evidence" value="ECO:0007669"/>
    <property type="project" value="UniProtKB-KW"/>
</dbReference>